<keyword evidence="3" id="KW-1185">Reference proteome</keyword>
<feature type="signal peptide" evidence="1">
    <location>
        <begin position="1"/>
        <end position="21"/>
    </location>
</feature>
<feature type="chain" id="PRO_5002844164" evidence="1">
    <location>
        <begin position="22"/>
        <end position="125"/>
    </location>
</feature>
<proteinExistence type="predicted"/>
<dbReference type="HOGENOM" id="CLU_1994636_0_0_1"/>
<dbReference type="AlphaFoldDB" id="B6IJF3"/>
<dbReference type="InParanoid" id="B6IJF3"/>
<gene>
    <name evidence="2" type="ORF">CBG25194</name>
    <name evidence="2" type="ORF">CBG_25194</name>
</gene>
<accession>B6IJF3</accession>
<dbReference type="GeneID" id="68916691"/>
<protein>
    <submittedName>
        <fullName evidence="2">Protein CBG25194</fullName>
    </submittedName>
</protein>
<organism evidence="2 3">
    <name type="scientific">Caenorhabditis briggsae</name>
    <dbReference type="NCBI Taxonomy" id="6238"/>
    <lineage>
        <taxon>Eukaryota</taxon>
        <taxon>Metazoa</taxon>
        <taxon>Ecdysozoa</taxon>
        <taxon>Nematoda</taxon>
        <taxon>Chromadorea</taxon>
        <taxon>Rhabditida</taxon>
        <taxon>Rhabditina</taxon>
        <taxon>Rhabditomorpha</taxon>
        <taxon>Rhabditoidea</taxon>
        <taxon>Rhabditidae</taxon>
        <taxon>Peloderinae</taxon>
        <taxon>Caenorhabditis</taxon>
    </lineage>
</organism>
<reference evidence="2 3" key="2">
    <citation type="journal article" date="2011" name="PLoS Genet.">
        <title>Caenorhabditis briggsae recombinant inbred line genotypes reveal inter-strain incompatibility and the evolution of recombination.</title>
        <authorList>
            <person name="Ross J.A."/>
            <person name="Koboldt D.C."/>
            <person name="Staisch J.E."/>
            <person name="Chamberlin H.M."/>
            <person name="Gupta B.P."/>
            <person name="Miller R.D."/>
            <person name="Baird S.E."/>
            <person name="Haag E.S."/>
        </authorList>
    </citation>
    <scope>NUCLEOTIDE SEQUENCE [LARGE SCALE GENOMIC DNA]</scope>
    <source>
        <strain evidence="2 3">AF16</strain>
    </source>
</reference>
<dbReference type="RefSeq" id="XP_045099594.1">
    <property type="nucleotide sequence ID" value="XM_045242583.1"/>
</dbReference>
<evidence type="ECO:0000256" key="1">
    <source>
        <dbReference type="SAM" id="SignalP"/>
    </source>
</evidence>
<reference evidence="2 3" key="1">
    <citation type="journal article" date="2003" name="PLoS Biol.">
        <title>The genome sequence of Caenorhabditis briggsae: a platform for comparative genomics.</title>
        <authorList>
            <person name="Stein L.D."/>
            <person name="Bao Z."/>
            <person name="Blasiar D."/>
            <person name="Blumenthal T."/>
            <person name="Brent M.R."/>
            <person name="Chen N."/>
            <person name="Chinwalla A."/>
            <person name="Clarke L."/>
            <person name="Clee C."/>
            <person name="Coghlan A."/>
            <person name="Coulson A."/>
            <person name="D'Eustachio P."/>
            <person name="Fitch D.H."/>
            <person name="Fulton L.A."/>
            <person name="Fulton R.E."/>
            <person name="Griffiths-Jones S."/>
            <person name="Harris T.W."/>
            <person name="Hillier L.W."/>
            <person name="Kamath R."/>
            <person name="Kuwabara P.E."/>
            <person name="Mardis E.R."/>
            <person name="Marra M.A."/>
            <person name="Miner T.L."/>
            <person name="Minx P."/>
            <person name="Mullikin J.C."/>
            <person name="Plumb R.W."/>
            <person name="Rogers J."/>
            <person name="Schein J.E."/>
            <person name="Sohrmann M."/>
            <person name="Spieth J."/>
            <person name="Stajich J.E."/>
            <person name="Wei C."/>
            <person name="Willey D."/>
            <person name="Wilson R.K."/>
            <person name="Durbin R."/>
            <person name="Waterston R.H."/>
        </authorList>
    </citation>
    <scope>NUCLEOTIDE SEQUENCE [LARGE SCALE GENOMIC DNA]</scope>
    <source>
        <strain evidence="2 3">AF16</strain>
    </source>
</reference>
<dbReference type="Proteomes" id="UP000008549">
    <property type="component" value="Unassembled WGS sequence"/>
</dbReference>
<keyword evidence="1" id="KW-0732">Signal</keyword>
<dbReference type="CTD" id="68916691"/>
<sequence length="125" mass="14767">MIFSIFLCFFWIACLFDLRRSEKLEKKFDRKKHISPYVFFEIFKTWGMFRGVSAPFLKHSLKIHFSQQTYDILMQEAGFKLELRGSVETDLSLSLSLSFRISSKSVFMCFLFRSTIFLCPPADMS</sequence>
<dbReference type="EMBL" id="HE600904">
    <property type="protein sequence ID" value="CAS00033.1"/>
    <property type="molecule type" value="Genomic_DNA"/>
</dbReference>
<name>B6IJF3_CAEBR</name>
<evidence type="ECO:0000313" key="3">
    <source>
        <dbReference type="Proteomes" id="UP000008549"/>
    </source>
</evidence>
<dbReference type="eggNOG" id="KOG1023">
    <property type="taxonomic scope" value="Eukaryota"/>
</dbReference>
<evidence type="ECO:0000313" key="2">
    <source>
        <dbReference type="EMBL" id="CAS00033.1"/>
    </source>
</evidence>
<dbReference type="KEGG" id="cbr:CBG_25194"/>